<gene>
    <name evidence="3" type="ORF">J2Y00_002229</name>
</gene>
<dbReference type="InterPro" id="IPR045517">
    <property type="entry name" value="Glyoxalase_8"/>
</dbReference>
<evidence type="ECO:0000313" key="4">
    <source>
        <dbReference type="Proteomes" id="UP001185331"/>
    </source>
</evidence>
<sequence>MIREQIKTHARRLRADLARQGTFISNSAALDLTARMHGFDSWNATPNQDANVHTLFAWLSDLGGPSFISHHPDERSAHEAAQRYANTHRSDHNRDYPDDALTGPYAPGEPLNWYEPAVKDLHGTQMAAQLNEDGSGPQLILIHASLTP</sequence>
<evidence type="ECO:0000313" key="3">
    <source>
        <dbReference type="EMBL" id="MDR6218632.1"/>
    </source>
</evidence>
<proteinExistence type="predicted"/>
<evidence type="ECO:0000256" key="1">
    <source>
        <dbReference type="SAM" id="MobiDB-lite"/>
    </source>
</evidence>
<dbReference type="EMBL" id="JAVDQK010000005">
    <property type="protein sequence ID" value="MDR6218632.1"/>
    <property type="molecule type" value="Genomic_DNA"/>
</dbReference>
<feature type="compositionally biased region" description="Basic and acidic residues" evidence="1">
    <location>
        <begin position="88"/>
        <end position="97"/>
    </location>
</feature>
<dbReference type="Proteomes" id="UP001185331">
    <property type="component" value="Unassembled WGS sequence"/>
</dbReference>
<accession>A0AAE4BMM2</accession>
<organism evidence="3 4">
    <name type="scientific">Deinococcus soli</name>
    <name type="common">ex Cha et al. 2016</name>
    <dbReference type="NCBI Taxonomy" id="1309411"/>
    <lineage>
        <taxon>Bacteria</taxon>
        <taxon>Thermotogati</taxon>
        <taxon>Deinococcota</taxon>
        <taxon>Deinococci</taxon>
        <taxon>Deinococcales</taxon>
        <taxon>Deinococcaceae</taxon>
        <taxon>Deinococcus</taxon>
    </lineage>
</organism>
<reference evidence="3" key="1">
    <citation type="submission" date="2023-07" db="EMBL/GenBank/DDBJ databases">
        <title>Sorghum-associated microbial communities from plants grown in Nebraska, USA.</title>
        <authorList>
            <person name="Schachtman D."/>
        </authorList>
    </citation>
    <scope>NUCLEOTIDE SEQUENCE</scope>
    <source>
        <strain evidence="3">BE330</strain>
    </source>
</reference>
<feature type="domain" description="Glyoxalase-related protein" evidence="2">
    <location>
        <begin position="3"/>
        <end position="47"/>
    </location>
</feature>
<feature type="compositionally biased region" description="Basic and acidic residues" evidence="1">
    <location>
        <begin position="70"/>
        <end position="81"/>
    </location>
</feature>
<comment type="caution">
    <text evidence="3">The sequence shown here is derived from an EMBL/GenBank/DDBJ whole genome shotgun (WGS) entry which is preliminary data.</text>
</comment>
<dbReference type="Pfam" id="PF20066">
    <property type="entry name" value="Glyoxalase_8"/>
    <property type="match status" value="1"/>
</dbReference>
<name>A0AAE4BMM2_9DEIO</name>
<evidence type="ECO:0000259" key="2">
    <source>
        <dbReference type="Pfam" id="PF20066"/>
    </source>
</evidence>
<dbReference type="AlphaFoldDB" id="A0AAE4BMM2"/>
<feature type="region of interest" description="Disordered" evidence="1">
    <location>
        <begin position="70"/>
        <end position="102"/>
    </location>
</feature>
<dbReference type="RefSeq" id="WP_309853066.1">
    <property type="nucleotide sequence ID" value="NZ_JAVDQJ010000004.1"/>
</dbReference>
<protein>
    <recommendedName>
        <fullName evidence="2">Glyoxalase-related protein domain-containing protein</fullName>
    </recommendedName>
</protein>